<dbReference type="EMBL" id="BARV01029958">
    <property type="protein sequence ID" value="GAI35904.1"/>
    <property type="molecule type" value="Genomic_DNA"/>
</dbReference>
<keyword evidence="1" id="KW-0479">Metal-binding</keyword>
<comment type="caution">
    <text evidence="5">The sequence shown here is derived from an EMBL/GenBank/DDBJ whole genome shotgun (WGS) entry which is preliminary data.</text>
</comment>
<dbReference type="GO" id="GO:0046872">
    <property type="term" value="F:metal ion binding"/>
    <property type="evidence" value="ECO:0007669"/>
    <property type="project" value="UniProtKB-KW"/>
</dbReference>
<keyword evidence="3" id="KW-0408">Iron</keyword>
<evidence type="ECO:0000256" key="1">
    <source>
        <dbReference type="ARBA" id="ARBA00022723"/>
    </source>
</evidence>
<evidence type="ECO:0008006" key="6">
    <source>
        <dbReference type="Google" id="ProtNLM"/>
    </source>
</evidence>
<dbReference type="InterPro" id="IPR039650">
    <property type="entry name" value="HdrA-like"/>
</dbReference>
<dbReference type="GO" id="GO:0016491">
    <property type="term" value="F:oxidoreductase activity"/>
    <property type="evidence" value="ECO:0007669"/>
    <property type="project" value="UniProtKB-KW"/>
</dbReference>
<dbReference type="AlphaFoldDB" id="X1PY70"/>
<sequence>MARIGVFLCHCGSNIAGSVNIPEVIEAVRKLPQVVHVEDNKFTCSDPGQVSIRQAITEYQLSRVVIGACSPRMHEMTFRRTVASVGLNPYLLEIANLREHCSWVHPDRVEEATAKAIDLVRKAVSRVAWQEPLIPKQIGITRRALVIGGGIAGIQASLDIADAGYEVVLVER</sequence>
<reference evidence="5" key="1">
    <citation type="journal article" date="2014" name="Front. Microbiol.">
        <title>High frequency of phylogenetically diverse reductive dehalogenase-homologous genes in deep subseafloor sedimentary metagenomes.</title>
        <authorList>
            <person name="Kawai M."/>
            <person name="Futagami T."/>
            <person name="Toyoda A."/>
            <person name="Takaki Y."/>
            <person name="Nishi S."/>
            <person name="Hori S."/>
            <person name="Arai W."/>
            <person name="Tsubouchi T."/>
            <person name="Morono Y."/>
            <person name="Uchiyama I."/>
            <person name="Ito T."/>
            <person name="Fujiyama A."/>
            <person name="Inagaki F."/>
            <person name="Takami H."/>
        </authorList>
    </citation>
    <scope>NUCLEOTIDE SEQUENCE</scope>
    <source>
        <strain evidence="5">Expedition CK06-06</strain>
    </source>
</reference>
<gene>
    <name evidence="5" type="ORF">S06H3_47669</name>
</gene>
<organism evidence="5">
    <name type="scientific">marine sediment metagenome</name>
    <dbReference type="NCBI Taxonomy" id="412755"/>
    <lineage>
        <taxon>unclassified sequences</taxon>
        <taxon>metagenomes</taxon>
        <taxon>ecological metagenomes</taxon>
    </lineage>
</organism>
<protein>
    <recommendedName>
        <fullName evidence="6">FAD/NAD(P)-binding domain-containing protein</fullName>
    </recommendedName>
</protein>
<keyword evidence="2" id="KW-0560">Oxidoreductase</keyword>
<dbReference type="GO" id="GO:0051536">
    <property type="term" value="F:iron-sulfur cluster binding"/>
    <property type="evidence" value="ECO:0007669"/>
    <property type="project" value="UniProtKB-KW"/>
</dbReference>
<proteinExistence type="predicted"/>
<dbReference type="PANTHER" id="PTHR43498:SF1">
    <property type="entry name" value="COB--COM HETERODISULFIDE REDUCTASE IRON-SULFUR SUBUNIT A"/>
    <property type="match status" value="1"/>
</dbReference>
<feature type="non-terminal residue" evidence="5">
    <location>
        <position position="172"/>
    </location>
</feature>
<evidence type="ECO:0000256" key="2">
    <source>
        <dbReference type="ARBA" id="ARBA00023002"/>
    </source>
</evidence>
<name>X1PY70_9ZZZZ</name>
<evidence type="ECO:0000313" key="5">
    <source>
        <dbReference type="EMBL" id="GAI35904.1"/>
    </source>
</evidence>
<evidence type="ECO:0000256" key="4">
    <source>
        <dbReference type="ARBA" id="ARBA00023014"/>
    </source>
</evidence>
<dbReference type="Gene3D" id="3.40.50.720">
    <property type="entry name" value="NAD(P)-binding Rossmann-like Domain"/>
    <property type="match status" value="1"/>
</dbReference>
<accession>X1PY70</accession>
<dbReference type="SUPFAM" id="SSF51971">
    <property type="entry name" value="Nucleotide-binding domain"/>
    <property type="match status" value="1"/>
</dbReference>
<keyword evidence="4" id="KW-0411">Iron-sulfur</keyword>
<evidence type="ECO:0000256" key="3">
    <source>
        <dbReference type="ARBA" id="ARBA00023004"/>
    </source>
</evidence>
<dbReference type="PANTHER" id="PTHR43498">
    <property type="entry name" value="FERREDOXIN:COB-COM HETERODISULFIDE REDUCTASE SUBUNIT A"/>
    <property type="match status" value="1"/>
</dbReference>